<dbReference type="STRING" id="1121942.SAMN02745148_03391"/>
<dbReference type="Proteomes" id="UP000184346">
    <property type="component" value="Unassembled WGS sequence"/>
</dbReference>
<protein>
    <submittedName>
        <fullName evidence="1">Uncharacterized protein</fullName>
    </submittedName>
</protein>
<accession>A0A1M5E1I4</accession>
<dbReference type="AlphaFoldDB" id="A0A1M5E1I4"/>
<evidence type="ECO:0000313" key="1">
    <source>
        <dbReference type="EMBL" id="SHF73026.1"/>
    </source>
</evidence>
<reference evidence="1 2" key="1">
    <citation type="submission" date="2016-11" db="EMBL/GenBank/DDBJ databases">
        <authorList>
            <person name="Jaros S."/>
            <person name="Januszkiewicz K."/>
            <person name="Wedrychowicz H."/>
        </authorList>
    </citation>
    <scope>NUCLEOTIDE SEQUENCE [LARGE SCALE GENOMIC DNA]</scope>
    <source>
        <strain evidence="1 2">DSM 19980</strain>
    </source>
</reference>
<sequence>MEITILSTGMENDEFHELAGGEMGSTLRKAGKDYLGSKNLSENQLREMQRNDEQAFQQLQEEMTHHALNVANLSTDSTLIALRLNLEGPKQP</sequence>
<name>A0A1M5E1I4_9GAMM</name>
<gene>
    <name evidence="1" type="ORF">SAMN02745148_03391</name>
</gene>
<dbReference type="OrthoDB" id="6168877at2"/>
<organism evidence="1 2">
    <name type="scientific">Modicisalibacter ilicicola DSM 19980</name>
    <dbReference type="NCBI Taxonomy" id="1121942"/>
    <lineage>
        <taxon>Bacteria</taxon>
        <taxon>Pseudomonadati</taxon>
        <taxon>Pseudomonadota</taxon>
        <taxon>Gammaproteobacteria</taxon>
        <taxon>Oceanospirillales</taxon>
        <taxon>Halomonadaceae</taxon>
        <taxon>Modicisalibacter</taxon>
    </lineage>
</organism>
<proteinExistence type="predicted"/>
<keyword evidence="2" id="KW-1185">Reference proteome</keyword>
<dbReference type="EMBL" id="FQUJ01000020">
    <property type="protein sequence ID" value="SHF73026.1"/>
    <property type="molecule type" value="Genomic_DNA"/>
</dbReference>
<evidence type="ECO:0000313" key="2">
    <source>
        <dbReference type="Proteomes" id="UP000184346"/>
    </source>
</evidence>
<dbReference type="RefSeq" id="WP_072825047.1">
    <property type="nucleotide sequence ID" value="NZ_FQUJ01000020.1"/>
</dbReference>